<evidence type="ECO:0000313" key="1">
    <source>
        <dbReference type="EMBL" id="SPY46082.1"/>
    </source>
</evidence>
<dbReference type="AlphaFoldDB" id="A0A2X1XXM0"/>
<proteinExistence type="predicted"/>
<name>A0A2X1XXM0_PHODM</name>
<accession>A0A2X1XXM0</accession>
<sequence length="102" mass="12358">MSAFKWDTNTKPNQRQYLVWGNVKQHPFHRHYEDDKQFIICDEIIIYNVEIDEEGNFTGYFFDEDSQIIESYQKDIQFQFKRMISAEEFRCITTQSDLKSAK</sequence>
<dbReference type="Proteomes" id="UP000251647">
    <property type="component" value="Unassembled WGS sequence"/>
</dbReference>
<evidence type="ECO:0000313" key="2">
    <source>
        <dbReference type="Proteomes" id="UP000251647"/>
    </source>
</evidence>
<protein>
    <submittedName>
        <fullName evidence="1">Uncharacterized protein</fullName>
    </submittedName>
</protein>
<gene>
    <name evidence="1" type="ORF">NCTC11647_04429</name>
</gene>
<organism evidence="1 2">
    <name type="scientific">Photobacterium damselae</name>
    <dbReference type="NCBI Taxonomy" id="38293"/>
    <lineage>
        <taxon>Bacteria</taxon>
        <taxon>Pseudomonadati</taxon>
        <taxon>Pseudomonadota</taxon>
        <taxon>Gammaproteobacteria</taxon>
        <taxon>Vibrionales</taxon>
        <taxon>Vibrionaceae</taxon>
        <taxon>Photobacterium</taxon>
    </lineage>
</organism>
<dbReference type="EMBL" id="UATL01000008">
    <property type="protein sequence ID" value="SPY46082.1"/>
    <property type="molecule type" value="Genomic_DNA"/>
</dbReference>
<reference evidence="1 2" key="1">
    <citation type="submission" date="2018-06" db="EMBL/GenBank/DDBJ databases">
        <authorList>
            <consortium name="Pathogen Informatics"/>
            <person name="Doyle S."/>
        </authorList>
    </citation>
    <scope>NUCLEOTIDE SEQUENCE [LARGE SCALE GENOMIC DNA]</scope>
    <source>
        <strain evidence="1 2">NCTC11647</strain>
    </source>
</reference>